<evidence type="ECO:0000313" key="1">
    <source>
        <dbReference type="EMBL" id="PKU59829.1"/>
    </source>
</evidence>
<gene>
    <name evidence="1" type="ORF">MA16_Dca029214</name>
</gene>
<reference evidence="1 2" key="2">
    <citation type="journal article" date="2017" name="Nature">
        <title>The Apostasia genome and the evolution of orchids.</title>
        <authorList>
            <person name="Zhang G.Q."/>
            <person name="Liu K.W."/>
            <person name="Li Z."/>
            <person name="Lohaus R."/>
            <person name="Hsiao Y.Y."/>
            <person name="Niu S.C."/>
            <person name="Wang J.Y."/>
            <person name="Lin Y.C."/>
            <person name="Xu Q."/>
            <person name="Chen L.J."/>
            <person name="Yoshida K."/>
            <person name="Fujiwara S."/>
            <person name="Wang Z.W."/>
            <person name="Zhang Y.Q."/>
            <person name="Mitsuda N."/>
            <person name="Wang M."/>
            <person name="Liu G.H."/>
            <person name="Pecoraro L."/>
            <person name="Huang H.X."/>
            <person name="Xiao X.J."/>
            <person name="Lin M."/>
            <person name="Wu X.Y."/>
            <person name="Wu W.L."/>
            <person name="Chen Y.Y."/>
            <person name="Chang S.B."/>
            <person name="Sakamoto S."/>
            <person name="Ohme-Takagi M."/>
            <person name="Yagi M."/>
            <person name="Zeng S.J."/>
            <person name="Shen C.Y."/>
            <person name="Yeh C.M."/>
            <person name="Luo Y.B."/>
            <person name="Tsai W.C."/>
            <person name="Van de Peer Y."/>
            <person name="Liu Z.J."/>
        </authorList>
    </citation>
    <scope>NUCLEOTIDE SEQUENCE [LARGE SCALE GENOMIC DNA]</scope>
    <source>
        <tissue evidence="1">The whole plant</tissue>
    </source>
</reference>
<proteinExistence type="predicted"/>
<dbReference type="EMBL" id="KZ505332">
    <property type="protein sequence ID" value="PKU59829.1"/>
    <property type="molecule type" value="Genomic_DNA"/>
</dbReference>
<accession>A0A2I0V8U6</accession>
<dbReference type="Proteomes" id="UP000233837">
    <property type="component" value="Unassembled WGS sequence"/>
</dbReference>
<dbReference type="AlphaFoldDB" id="A0A2I0V8U6"/>
<keyword evidence="2" id="KW-1185">Reference proteome</keyword>
<sequence>MEIPKQMISFSLPFQKFVKHRHLPDSALGPHISIMRMSLLLLRAFGKLSHASCTI</sequence>
<organism evidence="1 2">
    <name type="scientific">Dendrobium catenatum</name>
    <dbReference type="NCBI Taxonomy" id="906689"/>
    <lineage>
        <taxon>Eukaryota</taxon>
        <taxon>Viridiplantae</taxon>
        <taxon>Streptophyta</taxon>
        <taxon>Embryophyta</taxon>
        <taxon>Tracheophyta</taxon>
        <taxon>Spermatophyta</taxon>
        <taxon>Magnoliopsida</taxon>
        <taxon>Liliopsida</taxon>
        <taxon>Asparagales</taxon>
        <taxon>Orchidaceae</taxon>
        <taxon>Epidendroideae</taxon>
        <taxon>Malaxideae</taxon>
        <taxon>Dendrobiinae</taxon>
        <taxon>Dendrobium</taxon>
    </lineage>
</organism>
<protein>
    <submittedName>
        <fullName evidence="1">Uncharacterized protein</fullName>
    </submittedName>
</protein>
<evidence type="ECO:0000313" key="2">
    <source>
        <dbReference type="Proteomes" id="UP000233837"/>
    </source>
</evidence>
<reference evidence="1 2" key="1">
    <citation type="journal article" date="2016" name="Sci. Rep.">
        <title>The Dendrobium catenatum Lindl. genome sequence provides insights into polysaccharide synthase, floral development and adaptive evolution.</title>
        <authorList>
            <person name="Zhang G.Q."/>
            <person name="Xu Q."/>
            <person name="Bian C."/>
            <person name="Tsai W.C."/>
            <person name="Yeh C.M."/>
            <person name="Liu K.W."/>
            <person name="Yoshida K."/>
            <person name="Zhang L.S."/>
            <person name="Chang S.B."/>
            <person name="Chen F."/>
            <person name="Shi Y."/>
            <person name="Su Y.Y."/>
            <person name="Zhang Y.Q."/>
            <person name="Chen L.J."/>
            <person name="Yin Y."/>
            <person name="Lin M."/>
            <person name="Huang H."/>
            <person name="Deng H."/>
            <person name="Wang Z.W."/>
            <person name="Zhu S.L."/>
            <person name="Zhao X."/>
            <person name="Deng C."/>
            <person name="Niu S.C."/>
            <person name="Huang J."/>
            <person name="Wang M."/>
            <person name="Liu G.H."/>
            <person name="Yang H.J."/>
            <person name="Xiao X.J."/>
            <person name="Hsiao Y.Y."/>
            <person name="Wu W.L."/>
            <person name="Chen Y.Y."/>
            <person name="Mitsuda N."/>
            <person name="Ohme-Takagi M."/>
            <person name="Luo Y.B."/>
            <person name="Van de Peer Y."/>
            <person name="Liu Z.J."/>
        </authorList>
    </citation>
    <scope>NUCLEOTIDE SEQUENCE [LARGE SCALE GENOMIC DNA]</scope>
    <source>
        <tissue evidence="1">The whole plant</tissue>
    </source>
</reference>
<name>A0A2I0V8U6_9ASPA</name>